<proteinExistence type="inferred from homology"/>
<dbReference type="InterPro" id="IPR018129">
    <property type="entry name" value="PEP_COase_Lys_AS"/>
</dbReference>
<comment type="catalytic activity">
    <reaction evidence="9 10">
        <text>oxaloacetate + phosphate = phosphoenolpyruvate + hydrogencarbonate</text>
        <dbReference type="Rhea" id="RHEA:28370"/>
        <dbReference type="ChEBI" id="CHEBI:16452"/>
        <dbReference type="ChEBI" id="CHEBI:17544"/>
        <dbReference type="ChEBI" id="CHEBI:43474"/>
        <dbReference type="ChEBI" id="CHEBI:58702"/>
        <dbReference type="EC" id="4.1.1.31"/>
    </reaction>
</comment>
<dbReference type="PANTHER" id="PTHR30523">
    <property type="entry name" value="PHOSPHOENOLPYRUVATE CARBOXYLASE"/>
    <property type="match status" value="1"/>
</dbReference>
<comment type="function">
    <text evidence="2 10">Forms oxaloacetate, a four-carbon dicarboxylic acid source for the tricarboxylic acid cycle.</text>
</comment>
<dbReference type="EMBL" id="CP036501">
    <property type="protein sequence ID" value="UZP74237.1"/>
    <property type="molecule type" value="Genomic_DNA"/>
</dbReference>
<evidence type="ECO:0000256" key="6">
    <source>
        <dbReference type="ARBA" id="ARBA00022842"/>
    </source>
</evidence>
<evidence type="ECO:0000256" key="3">
    <source>
        <dbReference type="ARBA" id="ARBA00008346"/>
    </source>
</evidence>
<dbReference type="InterPro" id="IPR015813">
    <property type="entry name" value="Pyrv/PenolPyrv_kinase-like_dom"/>
</dbReference>
<dbReference type="NCBIfam" id="NF000584">
    <property type="entry name" value="PRK00009.1"/>
    <property type="match status" value="1"/>
</dbReference>
<evidence type="ECO:0000313" key="14">
    <source>
        <dbReference type="Proteomes" id="UP001317963"/>
    </source>
</evidence>
<accession>A0ABY6Q4N2</accession>
<dbReference type="HAMAP" id="MF_00595">
    <property type="entry name" value="PEPcase_type1"/>
    <property type="match status" value="1"/>
</dbReference>
<evidence type="ECO:0000256" key="12">
    <source>
        <dbReference type="PROSITE-ProRule" id="PRU10112"/>
    </source>
</evidence>
<evidence type="ECO:0000256" key="8">
    <source>
        <dbReference type="ARBA" id="ARBA00023300"/>
    </source>
</evidence>
<name>A0ABY6Q4N2_9GAMM</name>
<dbReference type="PANTHER" id="PTHR30523:SF6">
    <property type="entry name" value="PHOSPHOENOLPYRUVATE CARBOXYLASE"/>
    <property type="match status" value="1"/>
</dbReference>
<evidence type="ECO:0000256" key="4">
    <source>
        <dbReference type="ARBA" id="ARBA00012305"/>
    </source>
</evidence>
<organism evidence="13 14">
    <name type="scientific">Candidatus Paraluminiphilus aquimaris</name>
    <dbReference type="NCBI Taxonomy" id="2518994"/>
    <lineage>
        <taxon>Bacteria</taxon>
        <taxon>Pseudomonadati</taxon>
        <taxon>Pseudomonadota</taxon>
        <taxon>Gammaproteobacteria</taxon>
        <taxon>Cellvibrionales</taxon>
        <taxon>Halieaceae</taxon>
        <taxon>Candidatus Paraluminiphilus</taxon>
    </lineage>
</organism>
<evidence type="ECO:0000256" key="2">
    <source>
        <dbReference type="ARBA" id="ARBA00003670"/>
    </source>
</evidence>
<gene>
    <name evidence="10" type="primary">ppc</name>
    <name evidence="13" type="ORF">E0F26_05535</name>
</gene>
<dbReference type="SUPFAM" id="SSF51621">
    <property type="entry name" value="Phosphoenolpyruvate/pyruvate domain"/>
    <property type="match status" value="1"/>
</dbReference>
<evidence type="ECO:0000256" key="7">
    <source>
        <dbReference type="ARBA" id="ARBA00023239"/>
    </source>
</evidence>
<evidence type="ECO:0000256" key="11">
    <source>
        <dbReference type="PROSITE-ProRule" id="PRU10111"/>
    </source>
</evidence>
<dbReference type="Proteomes" id="UP001317963">
    <property type="component" value="Chromosome"/>
</dbReference>
<evidence type="ECO:0000256" key="9">
    <source>
        <dbReference type="ARBA" id="ARBA00048995"/>
    </source>
</evidence>
<evidence type="ECO:0000256" key="1">
    <source>
        <dbReference type="ARBA" id="ARBA00001946"/>
    </source>
</evidence>
<dbReference type="InterPro" id="IPR033129">
    <property type="entry name" value="PEPCASE_His_AS"/>
</dbReference>
<comment type="similarity">
    <text evidence="3 10">Belongs to the PEPCase type 1 family.</text>
</comment>
<dbReference type="RefSeq" id="WP_279243050.1">
    <property type="nucleotide sequence ID" value="NZ_CP036501.1"/>
</dbReference>
<feature type="active site" evidence="10 11">
    <location>
        <position position="139"/>
    </location>
</feature>
<keyword evidence="8 10" id="KW-0120">Carbon dioxide fixation</keyword>
<keyword evidence="7 10" id="KW-0456">Lyase</keyword>
<dbReference type="EC" id="4.1.1.31" evidence="4 10"/>
<dbReference type="PROSITE" id="PS00781">
    <property type="entry name" value="PEPCASE_1"/>
    <property type="match status" value="1"/>
</dbReference>
<protein>
    <recommendedName>
        <fullName evidence="5 10">Phosphoenolpyruvate carboxylase</fullName>
        <shortName evidence="10">PEPC</shortName>
        <shortName evidence="10">PEPCase</shortName>
        <ecNumber evidence="4 10">4.1.1.31</ecNumber>
    </recommendedName>
</protein>
<dbReference type="Gene3D" id="1.20.1440.90">
    <property type="entry name" value="Phosphoenolpyruvate/pyruvate domain"/>
    <property type="match status" value="1"/>
</dbReference>
<feature type="active site" evidence="10 12">
    <location>
        <position position="540"/>
    </location>
</feature>
<dbReference type="InterPro" id="IPR022805">
    <property type="entry name" value="PEP_COase_bac/pln-type"/>
</dbReference>
<dbReference type="Pfam" id="PF00311">
    <property type="entry name" value="PEPcase"/>
    <property type="match status" value="1"/>
</dbReference>
<dbReference type="GO" id="GO:0008964">
    <property type="term" value="F:phosphoenolpyruvate carboxylase activity"/>
    <property type="evidence" value="ECO:0007669"/>
    <property type="project" value="UniProtKB-EC"/>
</dbReference>
<evidence type="ECO:0000256" key="5">
    <source>
        <dbReference type="ARBA" id="ARBA00022419"/>
    </source>
</evidence>
<evidence type="ECO:0000313" key="13">
    <source>
        <dbReference type="EMBL" id="UZP74237.1"/>
    </source>
</evidence>
<dbReference type="PRINTS" id="PR00150">
    <property type="entry name" value="PEPCARBXLASE"/>
</dbReference>
<sequence length="871" mass="96392">MTNNALLDTSPLRQNVRLLGDTLGDVIRSTVGEELYQTIESIRQASKSATEREQTTALFNALQRLDSEQLLLISRGFAQFLNLANIADQHFTTSKSVSDHFGAYNRISSTIEDLSQSVSKASLAEAIANLHIDLVLTAHPTEITRRTLIHKHGEIHDCLSDLESGLADEARIQSRLADLIAQIWHTEEFLEQRPTPIDEARWSFAVIENSLWNAIPEFMRDLDAIARKFDLQLPPRTKPVVRLSSWIGGDRDGNPNVTAKVTRRVMIISRWQAADLINRDLEAIYEELSVTRATDDLRAEAADAREPYRAILKPLRDSVRRQRDELGAYIQDSVNPLPPVLFTADIIATLEKCRNSLSEVGLSAIGDGKLLDLVRRLESFGAHLVTLDVRQESTRHSDVINEITTALGLGDYTSWSEEDKQAFLKAEITNPRPLLPLDFAASEPCQEVIDTFRVIADTPREALGCYVISMAAEPSDVLAVQLLLKATGGPLDLPVSPLFETLDDLDGAPSTLDALLSDAEFRSRIDHSMVVMIGYSDSAKDAGMLSAGWAQYRAQEALLNICRSHNVSLQLFHGRGGTIGRGGAPAHQALLSQPPGSLEQGLRVTEQGEMIRVKLGLKPLASNTLGQYTSAILRGNLTPPPIPKPEWRELMNALADQACADYRSWVRDNPNFVEFFRQATPEPELASLPLGSRPARRRTGGGIETLRAIPWIFAWSQSRLVLPAWLGAGSALSAAVQNGKLAELREMRDQWPFFASRLSMLDMVYAKSDLVINSLYDDTLVREDLRSLGRDLRQQLGADIESLMEILDVDTLMASDPWGLESIGLRNVYTAPLNLVQIELLRRVRESESESVQRALMVSIAGVAAGMRNTG</sequence>
<keyword evidence="6 10" id="KW-0460">Magnesium</keyword>
<comment type="cofactor">
    <cofactor evidence="1 10">
        <name>Mg(2+)</name>
        <dbReference type="ChEBI" id="CHEBI:18420"/>
    </cofactor>
</comment>
<keyword evidence="14" id="KW-1185">Reference proteome</keyword>
<reference evidence="13 14" key="1">
    <citation type="submission" date="2019-02" db="EMBL/GenBank/DDBJ databases">
        <title>Halieaceae_genomes.</title>
        <authorList>
            <person name="Li S.-H."/>
        </authorList>
    </citation>
    <scope>NUCLEOTIDE SEQUENCE [LARGE SCALE GENOMIC DNA]</scope>
    <source>
        <strain evidence="13 14">JH123</strain>
    </source>
</reference>
<dbReference type="InterPro" id="IPR021135">
    <property type="entry name" value="PEP_COase"/>
</dbReference>
<comment type="subunit">
    <text evidence="10">Homotetramer.</text>
</comment>
<evidence type="ECO:0000256" key="10">
    <source>
        <dbReference type="HAMAP-Rule" id="MF_00595"/>
    </source>
</evidence>
<dbReference type="PROSITE" id="PS00393">
    <property type="entry name" value="PEPCASE_2"/>
    <property type="match status" value="1"/>
</dbReference>